<dbReference type="Pfam" id="PF02687">
    <property type="entry name" value="FtsX"/>
    <property type="match status" value="1"/>
</dbReference>
<feature type="transmembrane region" description="Helical" evidence="13">
    <location>
        <begin position="630"/>
        <end position="648"/>
    </location>
</feature>
<dbReference type="PROSITE" id="PS00211">
    <property type="entry name" value="ABC_TRANSPORTER_1"/>
    <property type="match status" value="1"/>
</dbReference>
<keyword evidence="9 13" id="KW-1133">Transmembrane helix</keyword>
<feature type="transmembrane region" description="Helical" evidence="13">
    <location>
        <begin position="287"/>
        <end position="307"/>
    </location>
</feature>
<evidence type="ECO:0000256" key="2">
    <source>
        <dbReference type="ARBA" id="ARBA00022448"/>
    </source>
</evidence>
<dbReference type="PANTHER" id="PTHR30572:SF14">
    <property type="entry name" value="MACROLIDE EXPORT ATP-BINDING_PERMEASE PROTEIN MACB"/>
    <property type="match status" value="1"/>
</dbReference>
<keyword evidence="6" id="KW-0547">Nucleotide-binding</keyword>
<keyword evidence="8" id="KW-1278">Translocase</keyword>
<dbReference type="InterPro" id="IPR017871">
    <property type="entry name" value="ABC_transporter-like_CS"/>
</dbReference>
<keyword evidence="2" id="KW-0813">Transport</keyword>
<evidence type="ECO:0000259" key="14">
    <source>
        <dbReference type="PROSITE" id="PS50893"/>
    </source>
</evidence>
<dbReference type="InterPro" id="IPR003593">
    <property type="entry name" value="AAA+_ATPase"/>
</dbReference>
<keyword evidence="10 13" id="KW-0472">Membrane</keyword>
<comment type="similarity">
    <text evidence="11">Belongs to the ABC transporter superfamily. Macrolide exporter (TC 3.A.1.122) family.</text>
</comment>
<dbReference type="EMBL" id="JBDGHN010000002">
    <property type="protein sequence ID" value="MEN2751624.1"/>
    <property type="molecule type" value="Genomic_DNA"/>
</dbReference>
<dbReference type="PANTHER" id="PTHR30572">
    <property type="entry name" value="MEMBRANE COMPONENT OF TRANSPORTER-RELATED"/>
    <property type="match status" value="1"/>
</dbReference>
<evidence type="ECO:0000313" key="15">
    <source>
        <dbReference type="EMBL" id="MEN2751624.1"/>
    </source>
</evidence>
<dbReference type="RefSeq" id="WP_299219053.1">
    <property type="nucleotide sequence ID" value="NZ_JBDGHN010000002.1"/>
</dbReference>
<organism evidence="15 16">
    <name type="scientific">Psychrobacter saeujeotis</name>
    <dbReference type="NCBI Taxonomy" id="3143436"/>
    <lineage>
        <taxon>Bacteria</taxon>
        <taxon>Pseudomonadati</taxon>
        <taxon>Pseudomonadota</taxon>
        <taxon>Gammaproteobacteria</taxon>
        <taxon>Moraxellales</taxon>
        <taxon>Moraxellaceae</taxon>
        <taxon>Psychrobacter</taxon>
    </lineage>
</organism>
<dbReference type="InterPro" id="IPR027417">
    <property type="entry name" value="P-loop_NTPase"/>
</dbReference>
<evidence type="ECO:0000256" key="10">
    <source>
        <dbReference type="ARBA" id="ARBA00023136"/>
    </source>
</evidence>
<accession>A0ABU9X891</accession>
<gene>
    <name evidence="15" type="ORF">AAIR29_08250</name>
</gene>
<dbReference type="PROSITE" id="PS50893">
    <property type="entry name" value="ABC_TRANSPORTER_2"/>
    <property type="match status" value="1"/>
</dbReference>
<dbReference type="InterPro" id="IPR025857">
    <property type="entry name" value="MacB_PCD"/>
</dbReference>
<evidence type="ECO:0000256" key="5">
    <source>
        <dbReference type="ARBA" id="ARBA00022692"/>
    </source>
</evidence>
<dbReference type="InterPro" id="IPR003838">
    <property type="entry name" value="ABC3_permease_C"/>
</dbReference>
<dbReference type="SUPFAM" id="SSF52540">
    <property type="entry name" value="P-loop containing nucleoside triphosphate hydrolases"/>
    <property type="match status" value="1"/>
</dbReference>
<evidence type="ECO:0000256" key="12">
    <source>
        <dbReference type="ARBA" id="ARBA00041199"/>
    </source>
</evidence>
<reference evidence="15 16" key="1">
    <citation type="submission" date="2024-05" db="EMBL/GenBank/DDBJ databases">
        <authorList>
            <person name="Kim H.-Y."/>
            <person name="Kim E."/>
            <person name="Cai Y."/>
            <person name="Yang S.-M."/>
            <person name="Lee W."/>
        </authorList>
    </citation>
    <scope>NUCLEOTIDE SEQUENCE [LARGE SCALE GENOMIC DNA]</scope>
    <source>
        <strain evidence="15 16">FBL11</strain>
    </source>
</reference>
<evidence type="ECO:0000256" key="13">
    <source>
        <dbReference type="SAM" id="Phobius"/>
    </source>
</evidence>
<evidence type="ECO:0000256" key="4">
    <source>
        <dbReference type="ARBA" id="ARBA00022519"/>
    </source>
</evidence>
<evidence type="ECO:0000256" key="8">
    <source>
        <dbReference type="ARBA" id="ARBA00022967"/>
    </source>
</evidence>
<dbReference type="Proteomes" id="UP001461960">
    <property type="component" value="Unassembled WGS sequence"/>
</dbReference>
<dbReference type="InterPro" id="IPR017911">
    <property type="entry name" value="MacB-like_ATP-bd"/>
</dbReference>
<evidence type="ECO:0000313" key="16">
    <source>
        <dbReference type="Proteomes" id="UP001461960"/>
    </source>
</evidence>
<dbReference type="Pfam" id="PF00005">
    <property type="entry name" value="ABC_tran"/>
    <property type="match status" value="1"/>
</dbReference>
<dbReference type="InterPro" id="IPR003439">
    <property type="entry name" value="ABC_transporter-like_ATP-bd"/>
</dbReference>
<proteinExistence type="inferred from homology"/>
<evidence type="ECO:0000256" key="9">
    <source>
        <dbReference type="ARBA" id="ARBA00022989"/>
    </source>
</evidence>
<protein>
    <recommendedName>
        <fullName evidence="12">Pyoverdine export ATP-binding/permease protein PvdT</fullName>
    </recommendedName>
</protein>
<name>A0ABU9X891_9GAMM</name>
<keyword evidence="16" id="KW-1185">Reference proteome</keyword>
<keyword evidence="5 13" id="KW-0812">Transmembrane</keyword>
<feature type="transmembrane region" description="Helical" evidence="13">
    <location>
        <begin position="536"/>
        <end position="561"/>
    </location>
</feature>
<dbReference type="SMART" id="SM00382">
    <property type="entry name" value="AAA"/>
    <property type="match status" value="1"/>
</dbReference>
<dbReference type="Pfam" id="PF12704">
    <property type="entry name" value="MacB_PCD"/>
    <property type="match status" value="1"/>
</dbReference>
<sequence>MSHKTSDLKTAADAPLMQVKGLIREFKAGEQTIRVLHDIDLTINQGEMVAIIGQSGSGKSTLMNILGCLDQATAGEYKIYGQSVNRLDADELAKLRREHFGFIFQRYHLLGDISARDNVSVPAVYAGMDGQARSERAEKLLADLGLADKVNNRPNQLSGGQQQRVSIARALMNGGDIILADEPTGALDSKSGEDVMQILHDLNAQGHTIIMVTHDPNLAAQAERVIELKDGYVIADYKNDNYQQIQAQPEPILDNHRKSAFSSFIDRLFEAFKMSLLAMRAHKMRTLLTMLGIIIGIASVVSVVGLGKGSQAQILTNISSLGTNTITVSDGYPYGDPRRQYNDDNLTPQDAQAVADQPYVISVSPQLDSNMNVRYRSVQEAASVSGVGEDYLSVSGESLIQGQGFDEQSILRRTQDIIIDDNAKNTFFPDIANPIGEVLLIGSVPGRVIGVLAPNNSGFSRSVDSPTLYMPYTTMMSRIKGGAYIESFVALIDDNISSSAAESAISQLMISRHGTDDFRIRNSDSIRQTIESTTTAMTLLISSIAIISLVVGGIGVMNIMLVSVTERTNEIGVRMAVGARQSDIMQQFLIEAVLVCILGGLLGIGLAFAIGEIINNFAGDSFKVIYSPTSIIAAFVCSTLIGVVFGFLPARNAAKLDPVEALSRD</sequence>
<evidence type="ECO:0000256" key="11">
    <source>
        <dbReference type="ARBA" id="ARBA00038388"/>
    </source>
</evidence>
<keyword evidence="3" id="KW-1003">Cell membrane</keyword>
<dbReference type="CDD" id="cd03255">
    <property type="entry name" value="ABC_MJ0796_LolCDE_FtsE"/>
    <property type="match status" value="1"/>
</dbReference>
<comment type="caution">
    <text evidence="15">The sequence shown here is derived from an EMBL/GenBank/DDBJ whole genome shotgun (WGS) entry which is preliminary data.</text>
</comment>
<keyword evidence="7" id="KW-0067">ATP-binding</keyword>
<dbReference type="InterPro" id="IPR050250">
    <property type="entry name" value="Macrolide_Exporter_MacB"/>
</dbReference>
<feature type="transmembrane region" description="Helical" evidence="13">
    <location>
        <begin position="588"/>
        <end position="610"/>
    </location>
</feature>
<dbReference type="Gene3D" id="3.40.50.300">
    <property type="entry name" value="P-loop containing nucleotide triphosphate hydrolases"/>
    <property type="match status" value="1"/>
</dbReference>
<feature type="domain" description="ABC transporter" evidence="14">
    <location>
        <begin position="17"/>
        <end position="255"/>
    </location>
</feature>
<comment type="subcellular location">
    <subcellularLocation>
        <location evidence="1">Cell inner membrane</location>
        <topology evidence="1">Multi-pass membrane protein</topology>
    </subcellularLocation>
</comment>
<keyword evidence="4" id="KW-0997">Cell inner membrane</keyword>
<evidence type="ECO:0000256" key="7">
    <source>
        <dbReference type="ARBA" id="ARBA00022840"/>
    </source>
</evidence>
<evidence type="ECO:0000256" key="6">
    <source>
        <dbReference type="ARBA" id="ARBA00022741"/>
    </source>
</evidence>
<evidence type="ECO:0000256" key="3">
    <source>
        <dbReference type="ARBA" id="ARBA00022475"/>
    </source>
</evidence>
<evidence type="ECO:0000256" key="1">
    <source>
        <dbReference type="ARBA" id="ARBA00004429"/>
    </source>
</evidence>